<keyword evidence="1" id="KW-0812">Transmembrane</keyword>
<evidence type="ECO:0000256" key="1">
    <source>
        <dbReference type="SAM" id="Phobius"/>
    </source>
</evidence>
<dbReference type="RefSeq" id="WP_010621083.1">
    <property type="nucleotide sequence ID" value="NZ_AZGF01000019.1"/>
</dbReference>
<feature type="transmembrane region" description="Helical" evidence="1">
    <location>
        <begin position="227"/>
        <end position="250"/>
    </location>
</feature>
<feature type="transmembrane region" description="Helical" evidence="1">
    <location>
        <begin position="304"/>
        <end position="323"/>
    </location>
</feature>
<feature type="transmembrane region" description="Helical" evidence="1">
    <location>
        <begin position="12"/>
        <end position="31"/>
    </location>
</feature>
<dbReference type="PATRIC" id="fig|1423807.3.peg.709"/>
<dbReference type="STRING" id="1423807.FD16_GL000700"/>
<dbReference type="Proteomes" id="UP000051820">
    <property type="component" value="Unassembled WGS sequence"/>
</dbReference>
<feature type="transmembrane region" description="Helical" evidence="1">
    <location>
        <begin position="185"/>
        <end position="215"/>
    </location>
</feature>
<feature type="transmembrane region" description="Helical" evidence="1">
    <location>
        <begin position="373"/>
        <end position="391"/>
    </location>
</feature>
<dbReference type="eggNOG" id="COG4485">
    <property type="taxonomic scope" value="Bacteria"/>
</dbReference>
<name>A0A0R1W0Y4_9LACO</name>
<reference evidence="2 3" key="1">
    <citation type="journal article" date="2015" name="Genome Announc.">
        <title>Expanding the biotechnology potential of lactobacilli through comparative genomics of 213 strains and associated genera.</title>
        <authorList>
            <person name="Sun Z."/>
            <person name="Harris H.M."/>
            <person name="McCann A."/>
            <person name="Guo C."/>
            <person name="Argimon S."/>
            <person name="Zhang W."/>
            <person name="Yang X."/>
            <person name="Jeffery I.B."/>
            <person name="Cooney J.C."/>
            <person name="Kagawa T.F."/>
            <person name="Liu W."/>
            <person name="Song Y."/>
            <person name="Salvetti E."/>
            <person name="Wrobel A."/>
            <person name="Rasinkangas P."/>
            <person name="Parkhill J."/>
            <person name="Rea M.C."/>
            <person name="O'Sullivan O."/>
            <person name="Ritari J."/>
            <person name="Douillard F.P."/>
            <person name="Paul Ross R."/>
            <person name="Yang R."/>
            <person name="Briner A.E."/>
            <person name="Felis G.E."/>
            <person name="de Vos W.M."/>
            <person name="Barrangou R."/>
            <person name="Klaenhammer T.R."/>
            <person name="Caufield P.W."/>
            <person name="Cui Y."/>
            <person name="Zhang H."/>
            <person name="O'Toole P.W."/>
        </authorList>
    </citation>
    <scope>NUCLEOTIDE SEQUENCE [LARGE SCALE GENOMIC DNA]</scope>
    <source>
        <strain evidence="2 3">DSM 5007</strain>
    </source>
</reference>
<feature type="transmembrane region" description="Helical" evidence="1">
    <location>
        <begin position="75"/>
        <end position="94"/>
    </location>
</feature>
<gene>
    <name evidence="2" type="ORF">FD16_GL000700</name>
</gene>
<dbReference type="EMBL" id="AZGF01000019">
    <property type="protein sequence ID" value="KRM11402.1"/>
    <property type="molecule type" value="Genomic_DNA"/>
</dbReference>
<dbReference type="AlphaFoldDB" id="A0A0R1W0Y4"/>
<keyword evidence="1" id="KW-0472">Membrane</keyword>
<proteinExistence type="predicted"/>
<feature type="transmembrane region" description="Helical" evidence="1">
    <location>
        <begin position="124"/>
        <end position="144"/>
    </location>
</feature>
<evidence type="ECO:0000313" key="3">
    <source>
        <dbReference type="Proteomes" id="UP000051820"/>
    </source>
</evidence>
<evidence type="ECO:0000313" key="2">
    <source>
        <dbReference type="EMBL" id="KRM11402.1"/>
    </source>
</evidence>
<keyword evidence="3" id="KW-1185">Reference proteome</keyword>
<accession>A0A0R1W0Y4</accession>
<feature type="transmembrane region" description="Helical" evidence="1">
    <location>
        <begin position="343"/>
        <end position="361"/>
    </location>
</feature>
<evidence type="ECO:0008006" key="4">
    <source>
        <dbReference type="Google" id="ProtNLM"/>
    </source>
</evidence>
<keyword evidence="1" id="KW-1133">Transmembrane helix</keyword>
<dbReference type="OrthoDB" id="2328595at2"/>
<organism evidence="2 3">
    <name type="scientific">Paucilactobacillus suebicus DSM 5007 = KCTC 3549</name>
    <dbReference type="NCBI Taxonomy" id="1423807"/>
    <lineage>
        <taxon>Bacteria</taxon>
        <taxon>Bacillati</taxon>
        <taxon>Bacillota</taxon>
        <taxon>Bacilli</taxon>
        <taxon>Lactobacillales</taxon>
        <taxon>Lactobacillaceae</taxon>
        <taxon>Paucilactobacillus</taxon>
    </lineage>
</organism>
<protein>
    <recommendedName>
        <fullName evidence="4">Cell division protein</fullName>
    </recommendedName>
</protein>
<comment type="caution">
    <text evidence="2">The sequence shown here is derived from an EMBL/GenBank/DDBJ whole genome shotgun (WGS) entry which is preliminary data.</text>
</comment>
<feature type="transmembrane region" description="Helical" evidence="1">
    <location>
        <begin position="279"/>
        <end position="297"/>
    </location>
</feature>
<sequence length="584" mass="66404">MKIVNRWWHQRWAPLSVLILMSLIMIVPQLLTGSTIVGSDGIFHFNRIYDAAKQISNWNFSYFQTNYGFQQSGRIVNAVYGPYFAYLTGFLLVIFRSWYHFQLVTTFAVYLIGGWGMYRLTRIAGAHRGAGLITALIFMNVGWLPRWGFNQNMNGIGAALMPYVIACGIQMVHDQVRPIHIVQLTLIMSVLIETHVLSTLMAVILLVPFWIVGMWRSDHRLLMIRNTAIAIGLTLLLTANVWGGMLSLYANNSLALPHSFQLAQNTLHITKLMDHRDSISIYLIIIFIWQVGLLLWHRRQVTRINWMISGLGIIFLWLTSRFFPWQTVNHAIPVLSQVLQFPVRITIVAYPLLLCGLALSLSLPTKLPQGKDLMLPIMILAVLAVAVPNITNISQRSEQVQHRKVLKNFGGLLLLDNSPKVLRKTLNSKHPGALLELAEKHSSDYLPINGKQGEGQQNPGSIYKRQILLGHQFFSFTVLSHGRLELQWHADNKGWQMTPVVSYHDSTLTLNGKKLAKSEYRRTHINVPIVYAHKGTNKLIIRYATPTWVGVLIGASLASWFGLGCYGLYEFRKRCGLRRIELEH</sequence>
<feature type="transmembrane region" description="Helical" evidence="1">
    <location>
        <begin position="101"/>
        <end position="118"/>
    </location>
</feature>
<feature type="transmembrane region" description="Helical" evidence="1">
    <location>
        <begin position="548"/>
        <end position="569"/>
    </location>
</feature>